<dbReference type="EMBL" id="SADD01000008">
    <property type="protein sequence ID" value="RVU43002.1"/>
    <property type="molecule type" value="Genomic_DNA"/>
</dbReference>
<dbReference type="Proteomes" id="UP000282926">
    <property type="component" value="Unassembled WGS sequence"/>
</dbReference>
<protein>
    <recommendedName>
        <fullName evidence="3">Dodecin domain-containing protein</fullName>
    </recommendedName>
</protein>
<evidence type="ECO:0000313" key="1">
    <source>
        <dbReference type="EMBL" id="RVU43002.1"/>
    </source>
</evidence>
<keyword evidence="2" id="KW-1185">Reference proteome</keyword>
<dbReference type="RefSeq" id="WP_115606827.1">
    <property type="nucleotide sequence ID" value="NZ_SADD01000008.1"/>
</dbReference>
<name>A0ABY0CRI2_9DELT</name>
<gene>
    <name evidence="1" type="ORF">EA187_14300</name>
</gene>
<sequence>MSSSPKPERKLTEKEALAILDEISASSQRVLNGEVSYRVQRVADRGNTAFSIRVVEVERKAR</sequence>
<accession>A0ABY0CRI2</accession>
<comment type="caution">
    <text evidence="1">The sequence shown here is derived from an EMBL/GenBank/DDBJ whole genome shotgun (WGS) entry which is preliminary data.</text>
</comment>
<evidence type="ECO:0000313" key="2">
    <source>
        <dbReference type="Proteomes" id="UP000282926"/>
    </source>
</evidence>
<organism evidence="1 2">
    <name type="scientific">Lujinxingia sediminis</name>
    <dbReference type="NCBI Taxonomy" id="2480984"/>
    <lineage>
        <taxon>Bacteria</taxon>
        <taxon>Deltaproteobacteria</taxon>
        <taxon>Bradymonadales</taxon>
        <taxon>Lujinxingiaceae</taxon>
        <taxon>Lujinxingia</taxon>
    </lineage>
</organism>
<proteinExistence type="predicted"/>
<evidence type="ECO:0008006" key="3">
    <source>
        <dbReference type="Google" id="ProtNLM"/>
    </source>
</evidence>
<reference evidence="1 2" key="1">
    <citation type="submission" date="2019-01" db="EMBL/GenBank/DDBJ databases">
        <title>Lujinxingia litoralis gen. nov., sp. nov. and Lujinxingia sediminis gen. nov., sp. nov., new members in the order Bradymonadales, isolated from coastal sediment.</title>
        <authorList>
            <person name="Li C.-M."/>
        </authorList>
    </citation>
    <scope>NUCLEOTIDE SEQUENCE [LARGE SCALE GENOMIC DNA]</scope>
    <source>
        <strain evidence="1 2">SEH01</strain>
    </source>
</reference>